<name>A0ABQ0BEI5_9FIRM</name>
<comment type="caution">
    <text evidence="1">The sequence shown here is derived from an EMBL/GenBank/DDBJ whole genome shotgun (WGS) entry which is preliminary data.</text>
</comment>
<evidence type="ECO:0000313" key="1">
    <source>
        <dbReference type="EMBL" id="GAA6409858.1"/>
    </source>
</evidence>
<reference evidence="1 2" key="1">
    <citation type="submission" date="2024-04" db="EMBL/GenBank/DDBJ databases">
        <title>Defined microbial consortia suppress multidrug-resistant proinflammatory Enterobacteriaceae via ecological control.</title>
        <authorList>
            <person name="Furuichi M."/>
            <person name="Kawaguchi T."/>
            <person name="Pust M."/>
            <person name="Yasuma K."/>
            <person name="Plichta D."/>
            <person name="Hasegawa N."/>
            <person name="Ohya T."/>
            <person name="Bhattarai S."/>
            <person name="Sasajima S."/>
            <person name="Aoto Y."/>
            <person name="Tuganbaev T."/>
            <person name="Yaginuma M."/>
            <person name="Ueda M."/>
            <person name="Okahashi N."/>
            <person name="Amafuji K."/>
            <person name="Kiridooshi Y."/>
            <person name="Sugita K."/>
            <person name="Strazar M."/>
            <person name="Skelly A."/>
            <person name="Suda W."/>
            <person name="Hattori M."/>
            <person name="Nakamoto N."/>
            <person name="Caballero S."/>
            <person name="Norman J."/>
            <person name="Olle B."/>
            <person name="Tanoue T."/>
            <person name="Arita M."/>
            <person name="Bucci V."/>
            <person name="Atarashi K."/>
            <person name="Xavier R."/>
            <person name="Honda K."/>
        </authorList>
    </citation>
    <scope>NUCLEOTIDE SEQUENCE [LARGE SCALE GENOMIC DNA]</scope>
    <source>
        <strain evidence="2">k04-0078-D8-1</strain>
    </source>
</reference>
<accession>A0ABQ0BEI5</accession>
<proteinExistence type="predicted"/>
<dbReference type="Proteomes" id="UP001600943">
    <property type="component" value="Unassembled WGS sequence"/>
</dbReference>
<organism evidence="1 2">
    <name type="scientific">Blautia hominis</name>
    <dbReference type="NCBI Taxonomy" id="2025493"/>
    <lineage>
        <taxon>Bacteria</taxon>
        <taxon>Bacillati</taxon>
        <taxon>Bacillota</taxon>
        <taxon>Clostridia</taxon>
        <taxon>Lachnospirales</taxon>
        <taxon>Lachnospiraceae</taxon>
        <taxon>Blautia</taxon>
    </lineage>
</organism>
<evidence type="ECO:0000313" key="2">
    <source>
        <dbReference type="Proteomes" id="UP001600943"/>
    </source>
</evidence>
<protein>
    <submittedName>
        <fullName evidence="1">Uncharacterized protein</fullName>
    </submittedName>
</protein>
<dbReference type="EMBL" id="BAABYW010000001">
    <property type="protein sequence ID" value="GAA6409858.1"/>
    <property type="molecule type" value="Genomic_DNA"/>
</dbReference>
<keyword evidence="2" id="KW-1185">Reference proteome</keyword>
<gene>
    <name evidence="1" type="ORF">K040078D81_39750</name>
</gene>
<sequence length="120" mass="13896">MVDFKKMTPEEIVNRKDNYLHKLNELELYIAKCINTNDAGARACASSIYAELKNTIREEAKYLDKIVNDISEMSKEHNAYYHGIIEASAYGFTVKTNARVNQEMLNSVEEAIYKIDKYFE</sequence>